<keyword evidence="2" id="KW-0812">Transmembrane</keyword>
<reference evidence="3 4" key="1">
    <citation type="journal article" date="2016" name="Nat. Commun.">
        <title>Ectomycorrhizal ecology is imprinted in the genome of the dominant symbiotic fungus Cenococcum geophilum.</title>
        <authorList>
            <consortium name="DOE Joint Genome Institute"/>
            <person name="Peter M."/>
            <person name="Kohler A."/>
            <person name="Ohm R.A."/>
            <person name="Kuo A."/>
            <person name="Krutzmann J."/>
            <person name="Morin E."/>
            <person name="Arend M."/>
            <person name="Barry K.W."/>
            <person name="Binder M."/>
            <person name="Choi C."/>
            <person name="Clum A."/>
            <person name="Copeland A."/>
            <person name="Grisel N."/>
            <person name="Haridas S."/>
            <person name="Kipfer T."/>
            <person name="LaButti K."/>
            <person name="Lindquist E."/>
            <person name="Lipzen A."/>
            <person name="Maire R."/>
            <person name="Meier B."/>
            <person name="Mihaltcheva S."/>
            <person name="Molinier V."/>
            <person name="Murat C."/>
            <person name="Poggeler S."/>
            <person name="Quandt C.A."/>
            <person name="Sperisen C."/>
            <person name="Tritt A."/>
            <person name="Tisserant E."/>
            <person name="Crous P.W."/>
            <person name="Henrissat B."/>
            <person name="Nehls U."/>
            <person name="Egli S."/>
            <person name="Spatafora J.W."/>
            <person name="Grigoriev I.V."/>
            <person name="Martin F.M."/>
        </authorList>
    </citation>
    <scope>NUCLEOTIDE SEQUENCE [LARGE SCALE GENOMIC DNA]</scope>
    <source>
        <strain evidence="3 4">CBS 459.81</strain>
    </source>
</reference>
<proteinExistence type="predicted"/>
<keyword evidence="4" id="KW-1185">Reference proteome</keyword>
<keyword evidence="2" id="KW-0472">Membrane</keyword>
<dbReference type="PANTHER" id="PTHR42055:SF1">
    <property type="entry name" value="YALI0E03476P"/>
    <property type="match status" value="1"/>
</dbReference>
<accession>A0A8E2EKM5</accession>
<evidence type="ECO:0000313" key="3">
    <source>
        <dbReference type="EMBL" id="OCK85756.1"/>
    </source>
</evidence>
<dbReference type="EMBL" id="KV744814">
    <property type="protein sequence ID" value="OCK85756.1"/>
    <property type="molecule type" value="Genomic_DNA"/>
</dbReference>
<sequence length="626" mass="70732">MPIQHTIFGRPVRLRVPPRRFQLLFGIVIFITFSLILFGPPSSADIPTVEDVKESIKNPKLPKLPSVYNPFGQSAHQPPVQANSTSGDAKWFSDWKWRNPFSSSITLDENRAVLPPLNVRPPIYTFYDSGKKQDVDITEAENRLLLAWRRAWWAQGFKPQVLGRAEAQKNPLYESMQRLDLDPKFEVEMVRWLAWGHMGTGILANWLALPMATYDNSLLTYLRRGEYPKLTRIESLQNGIFFGEKQAINDAIKKALETPLFHNKTENVDKLEALGKKDGGVMVNLLDKETLDIDTKGDGVAYYDSNSIVSKYKVVAEKLTNTTQAEGLSLLAILINSHLHMTWQNSFPDGIAILKPLPEHTTALTFEAIDIARNLTQCPTSPIPASCPPNRPKCKPCVSSHPLNIQLLPHFRNTSTLYTIGTVPHPYTFTTLRLQKDEITASFLRRTAERDMWLFAATEELLGAASAGETRVVRFKEAVASPHTSSHSLWLTAERESQVDLDWIYGFHLPQEAADDGKSETPVPGPERRPPPPPPLEGVLKPDDKELVTEKKRLETARAMIKSTDKGRIRIVDMVEKWNLADTEAWRFARAWSARRRVERRKWEEEESKFAGAEAKAGQGGGRWSD</sequence>
<evidence type="ECO:0000313" key="4">
    <source>
        <dbReference type="Proteomes" id="UP000250266"/>
    </source>
</evidence>
<organism evidence="3 4">
    <name type="scientific">Lepidopterella palustris CBS 459.81</name>
    <dbReference type="NCBI Taxonomy" id="1314670"/>
    <lineage>
        <taxon>Eukaryota</taxon>
        <taxon>Fungi</taxon>
        <taxon>Dikarya</taxon>
        <taxon>Ascomycota</taxon>
        <taxon>Pezizomycotina</taxon>
        <taxon>Dothideomycetes</taxon>
        <taxon>Pleosporomycetidae</taxon>
        <taxon>Mytilinidiales</taxon>
        <taxon>Argynnaceae</taxon>
        <taxon>Lepidopterella</taxon>
    </lineage>
</organism>
<feature type="region of interest" description="Disordered" evidence="1">
    <location>
        <begin position="513"/>
        <end position="542"/>
    </location>
</feature>
<evidence type="ECO:0000256" key="2">
    <source>
        <dbReference type="SAM" id="Phobius"/>
    </source>
</evidence>
<dbReference type="OrthoDB" id="5312133at2759"/>
<feature type="region of interest" description="Disordered" evidence="1">
    <location>
        <begin position="602"/>
        <end position="626"/>
    </location>
</feature>
<name>A0A8E2EKM5_9PEZI</name>
<dbReference type="AlphaFoldDB" id="A0A8E2EKM5"/>
<evidence type="ECO:0000256" key="1">
    <source>
        <dbReference type="SAM" id="MobiDB-lite"/>
    </source>
</evidence>
<protein>
    <submittedName>
        <fullName evidence="3">Uncharacterized protein</fullName>
    </submittedName>
</protein>
<keyword evidence="2" id="KW-1133">Transmembrane helix</keyword>
<gene>
    <name evidence="3" type="ORF">K432DRAFT_342636</name>
</gene>
<feature type="transmembrane region" description="Helical" evidence="2">
    <location>
        <begin position="21"/>
        <end position="39"/>
    </location>
</feature>
<dbReference type="Proteomes" id="UP000250266">
    <property type="component" value="Unassembled WGS sequence"/>
</dbReference>
<dbReference type="PANTHER" id="PTHR42055">
    <property type="entry name" value="YALI0E03476P"/>
    <property type="match status" value="1"/>
</dbReference>